<keyword evidence="2" id="KW-1185">Reference proteome</keyword>
<comment type="caution">
    <text evidence="1">The sequence shown here is derived from an EMBL/GenBank/DDBJ whole genome shotgun (WGS) entry which is preliminary data.</text>
</comment>
<accession>A0ACC3BQH5</accession>
<evidence type="ECO:0000313" key="1">
    <source>
        <dbReference type="EMBL" id="KAK1860219.1"/>
    </source>
</evidence>
<name>A0ACC3BQH5_PYRYE</name>
<organism evidence="1 2">
    <name type="scientific">Pyropia yezoensis</name>
    <name type="common">Susabi-nori</name>
    <name type="synonym">Porphyra yezoensis</name>
    <dbReference type="NCBI Taxonomy" id="2788"/>
    <lineage>
        <taxon>Eukaryota</taxon>
        <taxon>Rhodophyta</taxon>
        <taxon>Bangiophyceae</taxon>
        <taxon>Bangiales</taxon>
        <taxon>Bangiaceae</taxon>
        <taxon>Pyropia</taxon>
    </lineage>
</organism>
<protein>
    <submittedName>
        <fullName evidence="1">Uncharacterized protein</fullName>
    </submittedName>
</protein>
<gene>
    <name evidence="1" type="ORF">I4F81_002808</name>
</gene>
<dbReference type="EMBL" id="CM020618">
    <property type="protein sequence ID" value="KAK1860219.1"/>
    <property type="molecule type" value="Genomic_DNA"/>
</dbReference>
<sequence>MATTDDDPFATTLKINTGWGSKHLAPGVVAEKLEGWTQRNVAADTPPEVQALMDAKRIVGLYVEFAAAVEAAPKVRLVGTINLKAVAAVVEEYAPLFAAQAGIGLFLCRKVQLMDR</sequence>
<dbReference type="Proteomes" id="UP000798662">
    <property type="component" value="Chromosome 1"/>
</dbReference>
<reference evidence="1" key="1">
    <citation type="submission" date="2019-11" db="EMBL/GenBank/DDBJ databases">
        <title>Nori genome reveals adaptations in red seaweeds to the harsh intertidal environment.</title>
        <authorList>
            <person name="Wang D."/>
            <person name="Mao Y."/>
        </authorList>
    </citation>
    <scope>NUCLEOTIDE SEQUENCE</scope>
    <source>
        <tissue evidence="1">Gametophyte</tissue>
    </source>
</reference>
<evidence type="ECO:0000313" key="2">
    <source>
        <dbReference type="Proteomes" id="UP000798662"/>
    </source>
</evidence>
<proteinExistence type="predicted"/>